<feature type="domain" description="Response regulatory" evidence="13">
    <location>
        <begin position="2201"/>
        <end position="2325"/>
    </location>
</feature>
<dbReference type="PROSITE" id="PS50011">
    <property type="entry name" value="PROTEIN_KINASE_DOM"/>
    <property type="match status" value="1"/>
</dbReference>
<dbReference type="InterPro" id="IPR004358">
    <property type="entry name" value="Sig_transdc_His_kin-like_C"/>
</dbReference>
<evidence type="ECO:0000313" key="15">
    <source>
        <dbReference type="Proteomes" id="UP000605846"/>
    </source>
</evidence>
<dbReference type="InterPro" id="IPR011006">
    <property type="entry name" value="CheY-like_superfamily"/>
</dbReference>
<evidence type="ECO:0000259" key="12">
    <source>
        <dbReference type="PROSITE" id="PS50109"/>
    </source>
</evidence>
<dbReference type="FunFam" id="1.10.287.130:FF:000002">
    <property type="entry name" value="Two-component osmosensing histidine kinase"/>
    <property type="match status" value="1"/>
</dbReference>
<evidence type="ECO:0000256" key="1">
    <source>
        <dbReference type="ARBA" id="ARBA00000085"/>
    </source>
</evidence>
<keyword evidence="7" id="KW-0067">ATP-binding</keyword>
<evidence type="ECO:0000256" key="5">
    <source>
        <dbReference type="ARBA" id="ARBA00022741"/>
    </source>
</evidence>
<keyword evidence="6" id="KW-0418">Kinase</keyword>
<evidence type="ECO:0000256" key="7">
    <source>
        <dbReference type="ARBA" id="ARBA00022840"/>
    </source>
</evidence>
<evidence type="ECO:0000259" key="11">
    <source>
        <dbReference type="PROSITE" id="PS50011"/>
    </source>
</evidence>
<keyword evidence="8" id="KW-0902">Two-component regulatory system</keyword>
<comment type="caution">
    <text evidence="14">The sequence shown here is derived from an EMBL/GenBank/DDBJ whole genome shotgun (WGS) entry which is preliminary data.</text>
</comment>
<organism evidence="14 15">
    <name type="scientific">Apophysomyces ossiformis</name>
    <dbReference type="NCBI Taxonomy" id="679940"/>
    <lineage>
        <taxon>Eukaryota</taxon>
        <taxon>Fungi</taxon>
        <taxon>Fungi incertae sedis</taxon>
        <taxon>Mucoromycota</taxon>
        <taxon>Mucoromycotina</taxon>
        <taxon>Mucoromycetes</taxon>
        <taxon>Mucorales</taxon>
        <taxon>Mucorineae</taxon>
        <taxon>Mucoraceae</taxon>
        <taxon>Apophysomyces</taxon>
    </lineage>
</organism>
<dbReference type="InterPro" id="IPR003661">
    <property type="entry name" value="HisK_dim/P_dom"/>
</dbReference>
<dbReference type="SUPFAM" id="SSF55781">
    <property type="entry name" value="GAF domain-like"/>
    <property type="match status" value="1"/>
</dbReference>
<dbReference type="PROSITE" id="PS50110">
    <property type="entry name" value="RESPONSE_REGULATORY"/>
    <property type="match status" value="1"/>
</dbReference>
<dbReference type="EMBL" id="JABAYA010000193">
    <property type="protein sequence ID" value="KAF7722487.1"/>
    <property type="molecule type" value="Genomic_DNA"/>
</dbReference>
<reference evidence="14" key="1">
    <citation type="submission" date="2020-01" db="EMBL/GenBank/DDBJ databases">
        <title>Genome Sequencing of Three Apophysomyces-Like Fungal Strains Confirms a Novel Fungal Genus in the Mucoromycota with divergent Burkholderia-like Endosymbiotic Bacteria.</title>
        <authorList>
            <person name="Stajich J.E."/>
            <person name="Macias A.M."/>
            <person name="Carter-House D."/>
            <person name="Lovett B."/>
            <person name="Kasson L.R."/>
            <person name="Berry K."/>
            <person name="Grigoriev I."/>
            <person name="Chang Y."/>
            <person name="Spatafora J."/>
            <person name="Kasson M.T."/>
        </authorList>
    </citation>
    <scope>NUCLEOTIDE SEQUENCE</scope>
    <source>
        <strain evidence="14">NRRL A-21654</strain>
    </source>
</reference>
<dbReference type="SUPFAM" id="SSF47384">
    <property type="entry name" value="Homodimeric domain of signal transducing histidine kinase"/>
    <property type="match status" value="1"/>
</dbReference>
<dbReference type="InterPro" id="IPR027417">
    <property type="entry name" value="P-loop_NTPase"/>
</dbReference>
<dbReference type="SMART" id="SM00387">
    <property type="entry name" value="HATPase_c"/>
    <property type="match status" value="1"/>
</dbReference>
<dbReference type="PRINTS" id="PR00344">
    <property type="entry name" value="BCTRLSENSOR"/>
</dbReference>
<evidence type="ECO:0000256" key="2">
    <source>
        <dbReference type="ARBA" id="ARBA00012438"/>
    </source>
</evidence>
<dbReference type="Pfam" id="PF00072">
    <property type="entry name" value="Response_reg"/>
    <property type="match status" value="1"/>
</dbReference>
<dbReference type="SUPFAM" id="SSF52540">
    <property type="entry name" value="P-loop containing nucleoside triphosphate hydrolases"/>
    <property type="match status" value="1"/>
</dbReference>
<dbReference type="Pfam" id="PF13191">
    <property type="entry name" value="AAA_16"/>
    <property type="match status" value="1"/>
</dbReference>
<evidence type="ECO:0000259" key="13">
    <source>
        <dbReference type="PROSITE" id="PS50110"/>
    </source>
</evidence>
<feature type="domain" description="Protein kinase" evidence="11">
    <location>
        <begin position="1"/>
        <end position="374"/>
    </location>
</feature>
<keyword evidence="4" id="KW-0808">Transferase</keyword>
<keyword evidence="5" id="KW-0547">Nucleotide-binding</keyword>
<feature type="region of interest" description="Disordered" evidence="10">
    <location>
        <begin position="118"/>
        <end position="158"/>
    </location>
</feature>
<name>A0A8H7EM74_9FUNG</name>
<dbReference type="CDD" id="cd16922">
    <property type="entry name" value="HATPase_EvgS-ArcB-TorS-like"/>
    <property type="match status" value="1"/>
</dbReference>
<keyword evidence="15" id="KW-1185">Reference proteome</keyword>
<comment type="catalytic activity">
    <reaction evidence="1">
        <text>ATP + protein L-histidine = ADP + protein N-phospho-L-histidine.</text>
        <dbReference type="EC" id="2.7.13.3"/>
    </reaction>
</comment>
<dbReference type="Gene3D" id="3.30.450.40">
    <property type="match status" value="1"/>
</dbReference>
<dbReference type="CDD" id="cd17546">
    <property type="entry name" value="REC_hyHK_CKI1_RcsC-like"/>
    <property type="match status" value="1"/>
</dbReference>
<dbReference type="SMART" id="SM00220">
    <property type="entry name" value="S_TKc"/>
    <property type="match status" value="1"/>
</dbReference>
<dbReference type="SMART" id="SM00448">
    <property type="entry name" value="REC"/>
    <property type="match status" value="1"/>
</dbReference>
<dbReference type="PROSITE" id="PS50109">
    <property type="entry name" value="HIS_KIN"/>
    <property type="match status" value="1"/>
</dbReference>
<accession>A0A8H7EM74</accession>
<evidence type="ECO:0000256" key="8">
    <source>
        <dbReference type="ARBA" id="ARBA00023012"/>
    </source>
</evidence>
<dbReference type="InterPro" id="IPR029016">
    <property type="entry name" value="GAF-like_dom_sf"/>
</dbReference>
<dbReference type="SUPFAM" id="SSF56112">
    <property type="entry name" value="Protein kinase-like (PK-like)"/>
    <property type="match status" value="1"/>
</dbReference>
<dbReference type="Gene3D" id="1.10.510.10">
    <property type="entry name" value="Transferase(Phosphotransferase) domain 1"/>
    <property type="match status" value="1"/>
</dbReference>
<dbReference type="CDD" id="cd00082">
    <property type="entry name" value="HisKA"/>
    <property type="match status" value="1"/>
</dbReference>
<feature type="domain" description="Histidine kinase" evidence="12">
    <location>
        <begin position="1790"/>
        <end position="2017"/>
    </location>
</feature>
<dbReference type="SMART" id="SM00388">
    <property type="entry name" value="HisKA"/>
    <property type="match status" value="1"/>
</dbReference>
<dbReference type="InterPro" id="IPR000719">
    <property type="entry name" value="Prot_kinase_dom"/>
</dbReference>
<sequence>MSNSGSSGSITDSAGFRMVGNLLQIPGYHFKATPTPSLAHGENVDIVYGYRILNKKPVIAKVSPASLRLEREFHIMQRLHQQPDGSLFLVQPLEYVNLPSGLTVAVYSDEGHVYLNRRRSSEDISRSNGHGISSSSTAGSSHGGSNSSNGTNSNHGVADTYDQLLKDARQRYSLHVHSEAGETRSGFSNPVSAYDLGTFLRFAIKCTDCLEFIHRHNVVHGEIRLSAFQWAGDDASRVKLWNFGSSTRSLETYLTSEGWRKTVNNKVTMDMLKNLLVYMSPEQTGRTTYVPDHRSDIYSLGVVFFVLLTGRNPFEGGPLEILNGILSKKLPLVSEIQLDVPDMVARIIEKMVAKSPDDRYSSAYGVKADLKECFRQLTDMNETSSESLSPFPLAQHDIASVFTLPNQIYGRQNIIAEMTSIIQNVAAVYKSSIQRRHNTHYATSAVLSEYRTNSSSIADSVSEVSGVDSASELEGRSAASPSYCSGLDGSEESIANNRVISPKKQGVEIVAVYGPGGIGKSTLLGAVQNLARQNGYVATAKFDARQKVPYGCILRSLSQILQQILSESEEEIDLFYAHLKECLGSQFCNIELLADLVPELKPLLEMPESQCNERAEAIHLDNVETRCRFHTLFVEVFRALSHWRMVTLFLDDLQEADEPSLELIQSLIISRVKVLLLVSYRDQEIFEKISDILNNESANIYFMEVQALSFESLVDYISAALHRNQGEDRAAILPLAEIVYKKTLGNAFYVAQVLVTLEKKKLIFFNWEKNEWGYNLRDIQRGLAPANEDEGQCLDIRFIVSRLHELPMDGQRLLKWASFVGDTFSWSAVKSLMLNSDTESDISSNGSNSDRCEEETVGQALQPLSKLSQGLFVRKKDRKNNGETKMKVKDPINGLQAALQEGYIVPLESDEFKWSHDRYSQAAMELADPKTRARIHLRIAEYLMNEEESDNSFLVADHLLKCMELVFESEKQRAYQSALIEAGNKARSSGAHAMAFAYYEGAIQLAKEDDWFEQTYEKSHHLFTNAVALSFVVGEYTRTESLLGEIFRHTKDPLDRVTAYKVQFRYYLVRQMHQEAHEALYRCLEEFDINLTRHITAEEVDQEFLEVCDRIKGMGCEAVRRVAACDDVRLRAIMSVLEELCTVNYWLGNQLEMFYLACRIVRLSLAKGLYAVERFQMYCFGEQLGATGLAIGDAYGTNNEKGRCHFLYTAFLLMWKYHLKEAHPRYRSALDMNVSAGDRIYATYSQVHIVLSMFFCGDNLGDVLHAAQRCYDEIHSWSSSVDTLMLTMCVIRAIKALQNYSFSRIPEAIFDGDDGFNDANFVMESSKQSSNPQLLFYWYESYRMIPLVLYGHYDYAIKVGYTCLEGVNSHPSQRHSRVALALHSLAILEKLRMDPVTDEERKTLMEQVHTNQELIRPWKEHSPVNYTQWYTLVEAEIASLGSDIVKAGRLYEDAINSAREGQWRFELALIHERAGAFYDRAGMRNVAYGFMRKAIELFHNHGSYGIARHLSVKFEELLRLYNDDQKETNDAGVQTDPFPFLNPHSTWSTSSLGRPSAINEPYTSESIPPVTTEQTLVTLDILDMASILKSSQVMSSVVKFDGLLKSMISIILENSGADFVAVAIKEDKYRIAAMGSQQEGTMTFDPPRTLSEDDELVSSRIINHTIHTVESIFIHNVAHDTRFAIGPWFERAGNKSVICMPISHSNMVVGCLFIEGAPGIFTQRHITVLSLLCQQMGISISNAFLFKSLQRVTNSYSRMIETQKQALEDARASKEAAVRATRLREIFLANMSHEIRTPFSGFYGMISLLAETKLDQEQRDLVKTAKESCEMLLQIIDDLLNFSKLQAGKVSLDLSPVAVEDTIADVVEMLIVMAIQKRINVTYKVSANVPPVVLADGNRLRQIIVNLLGNAIKFTHTEGEISILCSLDEEGSMNCPDGQVQLLFQVIDTGIGISEDQRKILFVPFSQVDGSTTRKYGGTGLGLSICLQLVQLMSGSIDVSSVPGEGSNFHFTIKVSKVYNSTGQLMQPNWAEENKDLLNVLGPIKVLVAGKYPTTTEMIRELVPGKRVDGASSVDELSSRLEDNQYDVIILGLLLSNEFEDSTSWFEDLNQKSAKETAVIIMHYPSGSVREFQRSHWIEPVAHTLRRNNKVTRLAVPLRRLKLLRTIADLLEKDLPKPKVIKASDSNKLTDEERARFRKMHILVAEDNPVAQKLLYKQLTLLGFQVTCANNGLEAVEAWTKQAAGFFTMGFFDHHMPKCDGVEATKRIRRLEATSNEPAVPFPIVALTADVQESARKICKNAGMDGYLTKPLNQAVLMGALRTYCHSPSSEAS</sequence>
<dbReference type="SMART" id="SM00065">
    <property type="entry name" value="GAF"/>
    <property type="match status" value="1"/>
</dbReference>
<dbReference type="EC" id="2.7.13.3" evidence="2"/>
<dbReference type="Gene3D" id="1.10.287.130">
    <property type="match status" value="1"/>
</dbReference>
<dbReference type="InterPro" id="IPR036890">
    <property type="entry name" value="HATPase_C_sf"/>
</dbReference>
<dbReference type="Pfam" id="PF02518">
    <property type="entry name" value="HATPase_c"/>
    <property type="match status" value="1"/>
</dbReference>
<proteinExistence type="predicted"/>
<dbReference type="InterPro" id="IPR003018">
    <property type="entry name" value="GAF"/>
</dbReference>
<dbReference type="InterPro" id="IPR003594">
    <property type="entry name" value="HATPase_dom"/>
</dbReference>
<dbReference type="SUPFAM" id="SSF52172">
    <property type="entry name" value="CheY-like"/>
    <property type="match status" value="1"/>
</dbReference>
<dbReference type="FunFam" id="3.30.565.10:FF:000010">
    <property type="entry name" value="Sensor histidine kinase RcsC"/>
    <property type="match status" value="1"/>
</dbReference>
<dbReference type="Pfam" id="PF00512">
    <property type="entry name" value="HisKA"/>
    <property type="match status" value="1"/>
</dbReference>
<feature type="modified residue" description="4-aspartylphosphate" evidence="9">
    <location>
        <position position="2253"/>
    </location>
</feature>
<gene>
    <name evidence="14" type="ORF">EC973_003107</name>
</gene>
<dbReference type="Pfam" id="PF00069">
    <property type="entry name" value="Pkinase"/>
    <property type="match status" value="1"/>
</dbReference>
<dbReference type="InterPro" id="IPR011009">
    <property type="entry name" value="Kinase-like_dom_sf"/>
</dbReference>
<evidence type="ECO:0000256" key="9">
    <source>
        <dbReference type="PROSITE-ProRule" id="PRU00169"/>
    </source>
</evidence>
<keyword evidence="3 9" id="KW-0597">Phosphoprotein</keyword>
<dbReference type="InterPro" id="IPR036097">
    <property type="entry name" value="HisK_dim/P_sf"/>
</dbReference>
<dbReference type="Gene3D" id="3.40.50.300">
    <property type="entry name" value="P-loop containing nucleotide triphosphate hydrolases"/>
    <property type="match status" value="1"/>
</dbReference>
<protein>
    <recommendedName>
        <fullName evidence="2">histidine kinase</fullName>
        <ecNumber evidence="2">2.7.13.3</ecNumber>
    </recommendedName>
</protein>
<feature type="compositionally biased region" description="Low complexity" evidence="10">
    <location>
        <begin position="126"/>
        <end position="156"/>
    </location>
</feature>
<dbReference type="Gene3D" id="3.30.565.10">
    <property type="entry name" value="Histidine kinase-like ATPase, C-terminal domain"/>
    <property type="match status" value="1"/>
</dbReference>
<evidence type="ECO:0000256" key="4">
    <source>
        <dbReference type="ARBA" id="ARBA00022679"/>
    </source>
</evidence>
<dbReference type="InterPro" id="IPR001789">
    <property type="entry name" value="Sig_transdc_resp-reg_receiver"/>
</dbReference>
<dbReference type="OrthoDB" id="60033at2759"/>
<evidence type="ECO:0000256" key="6">
    <source>
        <dbReference type="ARBA" id="ARBA00022777"/>
    </source>
</evidence>
<dbReference type="PANTHER" id="PTHR45339">
    <property type="entry name" value="HYBRID SIGNAL TRANSDUCTION HISTIDINE KINASE J"/>
    <property type="match status" value="1"/>
</dbReference>
<dbReference type="GO" id="GO:0005524">
    <property type="term" value="F:ATP binding"/>
    <property type="evidence" value="ECO:0007669"/>
    <property type="project" value="UniProtKB-KW"/>
</dbReference>
<dbReference type="PANTHER" id="PTHR45339:SF5">
    <property type="entry name" value="HISTIDINE KINASE"/>
    <property type="match status" value="1"/>
</dbReference>
<dbReference type="InterPro" id="IPR005467">
    <property type="entry name" value="His_kinase_dom"/>
</dbReference>
<evidence type="ECO:0000256" key="10">
    <source>
        <dbReference type="SAM" id="MobiDB-lite"/>
    </source>
</evidence>
<dbReference type="Gene3D" id="3.40.50.2300">
    <property type="match status" value="1"/>
</dbReference>
<dbReference type="InterPro" id="IPR041664">
    <property type="entry name" value="AAA_16"/>
</dbReference>
<dbReference type="Pfam" id="PF13185">
    <property type="entry name" value="GAF_2"/>
    <property type="match status" value="1"/>
</dbReference>
<evidence type="ECO:0000256" key="3">
    <source>
        <dbReference type="ARBA" id="ARBA00022553"/>
    </source>
</evidence>
<dbReference type="GO" id="GO:0000155">
    <property type="term" value="F:phosphorelay sensor kinase activity"/>
    <property type="evidence" value="ECO:0007669"/>
    <property type="project" value="InterPro"/>
</dbReference>
<dbReference type="SUPFAM" id="SSF55874">
    <property type="entry name" value="ATPase domain of HSP90 chaperone/DNA topoisomerase II/histidine kinase"/>
    <property type="match status" value="1"/>
</dbReference>
<evidence type="ECO:0000313" key="14">
    <source>
        <dbReference type="EMBL" id="KAF7722487.1"/>
    </source>
</evidence>
<dbReference type="Proteomes" id="UP000605846">
    <property type="component" value="Unassembled WGS sequence"/>
</dbReference>